<name>A0A239DJF6_9ACTN</name>
<feature type="transmembrane region" description="Helical" evidence="2">
    <location>
        <begin position="12"/>
        <end position="33"/>
    </location>
</feature>
<dbReference type="EMBL" id="FZNP01000015">
    <property type="protein sequence ID" value="SNS32576.1"/>
    <property type="molecule type" value="Genomic_DNA"/>
</dbReference>
<accession>A0A239DJF6</accession>
<evidence type="ECO:0000256" key="1">
    <source>
        <dbReference type="SAM" id="MobiDB-lite"/>
    </source>
</evidence>
<sequence length="295" mass="30199">MLNCRVKRRTDRAIAISAVTAVAVVPTAILMVVKTGGDSPKDAGALPPSAAMAQRDPANPNGAAAATVSPGTPGAPGSSPGASARPGTRAPGNGGAAHGLPTAPPQPGPSLHSFTRRTDMKVTVGPDGDYQHATETATFTLWPKFAMSATGVTRTMKGGELSKVTQKVIVQGSTLKGYDGQKWTRSTLTPAQLGKLQNDSDPRQFTFMIGTLPGMTAGEPDAAGLTRFTAQALMGGVYALLPQDAATAFRKWVPDYTGCGLDLLADSEARPTTISLGAQAPGAGFAGSMTFGSYR</sequence>
<feature type="region of interest" description="Disordered" evidence="1">
    <location>
        <begin position="36"/>
        <end position="114"/>
    </location>
</feature>
<gene>
    <name evidence="3" type="ORF">SAMN06265355_11517</name>
</gene>
<keyword evidence="2" id="KW-0812">Transmembrane</keyword>
<feature type="compositionally biased region" description="Low complexity" evidence="1">
    <location>
        <begin position="62"/>
        <end position="88"/>
    </location>
</feature>
<reference evidence="4" key="1">
    <citation type="submission" date="2017-06" db="EMBL/GenBank/DDBJ databases">
        <authorList>
            <person name="Varghese N."/>
            <person name="Submissions S."/>
        </authorList>
    </citation>
    <scope>NUCLEOTIDE SEQUENCE [LARGE SCALE GENOMIC DNA]</scope>
    <source>
        <strain evidence="4">DSM 44485</strain>
    </source>
</reference>
<evidence type="ECO:0000313" key="3">
    <source>
        <dbReference type="EMBL" id="SNS32576.1"/>
    </source>
</evidence>
<dbReference type="AlphaFoldDB" id="A0A239DJF6"/>
<keyword evidence="2" id="KW-1133">Transmembrane helix</keyword>
<protein>
    <submittedName>
        <fullName evidence="3">Uncharacterized protein</fullName>
    </submittedName>
</protein>
<proteinExistence type="predicted"/>
<dbReference type="Proteomes" id="UP000198420">
    <property type="component" value="Unassembled WGS sequence"/>
</dbReference>
<evidence type="ECO:0000256" key="2">
    <source>
        <dbReference type="SAM" id="Phobius"/>
    </source>
</evidence>
<keyword evidence="2" id="KW-0472">Membrane</keyword>
<organism evidence="3 4">
    <name type="scientific">Actinomadura mexicana</name>
    <dbReference type="NCBI Taxonomy" id="134959"/>
    <lineage>
        <taxon>Bacteria</taxon>
        <taxon>Bacillati</taxon>
        <taxon>Actinomycetota</taxon>
        <taxon>Actinomycetes</taxon>
        <taxon>Streptosporangiales</taxon>
        <taxon>Thermomonosporaceae</taxon>
        <taxon>Actinomadura</taxon>
    </lineage>
</organism>
<evidence type="ECO:0000313" key="4">
    <source>
        <dbReference type="Proteomes" id="UP000198420"/>
    </source>
</evidence>
<keyword evidence="4" id="KW-1185">Reference proteome</keyword>